<keyword evidence="5" id="KW-0255">Endonuclease</keyword>
<dbReference type="Pfam" id="PF01420">
    <property type="entry name" value="Methylase_S"/>
    <property type="match status" value="2"/>
</dbReference>
<evidence type="ECO:0000259" key="4">
    <source>
        <dbReference type="Pfam" id="PF01420"/>
    </source>
</evidence>
<feature type="domain" description="Type I restriction modification DNA specificity" evidence="4">
    <location>
        <begin position="93"/>
        <end position="167"/>
    </location>
</feature>
<dbReference type="GO" id="GO:0004519">
    <property type="term" value="F:endonuclease activity"/>
    <property type="evidence" value="ECO:0007669"/>
    <property type="project" value="UniProtKB-KW"/>
</dbReference>
<dbReference type="InterPro" id="IPR044946">
    <property type="entry name" value="Restrct_endonuc_typeI_TRD_sf"/>
</dbReference>
<name>A0ABR9SM66_9PSED</name>
<keyword evidence="6" id="KW-1185">Reference proteome</keyword>
<evidence type="ECO:0000256" key="1">
    <source>
        <dbReference type="ARBA" id="ARBA00010923"/>
    </source>
</evidence>
<protein>
    <submittedName>
        <fullName evidence="5">Restriction endonuclease subunit S</fullName>
    </submittedName>
</protein>
<dbReference type="PANTHER" id="PTHR43140:SF1">
    <property type="entry name" value="TYPE I RESTRICTION ENZYME ECOKI SPECIFICITY SUBUNIT"/>
    <property type="match status" value="1"/>
</dbReference>
<proteinExistence type="inferred from homology"/>
<dbReference type="InterPro" id="IPR051212">
    <property type="entry name" value="Type-I_RE_S_subunit"/>
</dbReference>
<keyword evidence="5" id="KW-0540">Nuclease</keyword>
<sequence length="559" mass="62117">MKVGAAWAEVALLDVCTINPARPAISPTATIDYVRFSGLDDVLGKITATSERPVQEVPRGASVFRQGDVLFAAVTAEQWLSVLVGELPNGLGMSAQLSVLRPAPELSARYLWHFLQQPWLRQKATAMNTSTHSQPIIARSFFRELRIELPSIEEQRYIVDCLDQADASPYREAQRRVTHLKETLAERLMLPSDEAPKPGWSYLRMEDICRINPRDDEPAAKTISAEDAVIFLSHRDLLSKKTGNSVMPYGQMPNPARQVRAADLLYGAEPATATYGHVLEVPQASAPTFAARTMTVLSPNDSVSSPYLAALLRSRWFNHPQASHGVSAVRGQSTTTRLKRRKLPLPPLAEQKRILSILDAVPDAQIAQALLKSRVMYHALAKDAFNGKLTRHGFAPSSDPVISSTVADAITEAVEPSPNRRVPFKRSHRRNVTSSLSTLQRLVWRAMRMRKHVLIVDDPESFDSFCESASLKPFSTYVSPNQIRRTLEQIAAIGLIHKMNLPPRDKDDRLAYLEAFRRYQEGEDGRITEDMAVSDASALLGLIKKAEEESVNAPALSEY</sequence>
<evidence type="ECO:0000256" key="2">
    <source>
        <dbReference type="ARBA" id="ARBA00022747"/>
    </source>
</evidence>
<dbReference type="Proteomes" id="UP000613075">
    <property type="component" value="Unassembled WGS sequence"/>
</dbReference>
<accession>A0ABR9SM66</accession>
<dbReference type="PANTHER" id="PTHR43140">
    <property type="entry name" value="TYPE-1 RESTRICTION ENZYME ECOKI SPECIFICITY PROTEIN"/>
    <property type="match status" value="1"/>
</dbReference>
<evidence type="ECO:0000313" key="6">
    <source>
        <dbReference type="Proteomes" id="UP000613075"/>
    </source>
</evidence>
<dbReference type="SUPFAM" id="SSF116734">
    <property type="entry name" value="DNA methylase specificity domain"/>
    <property type="match status" value="2"/>
</dbReference>
<feature type="domain" description="Type I restriction modification DNA specificity" evidence="4">
    <location>
        <begin position="266"/>
        <end position="363"/>
    </location>
</feature>
<comment type="similarity">
    <text evidence="1">Belongs to the type-I restriction system S methylase family.</text>
</comment>
<dbReference type="InterPro" id="IPR000055">
    <property type="entry name" value="Restrct_endonuc_typeI_TRD"/>
</dbReference>
<dbReference type="Gene3D" id="3.90.220.20">
    <property type="entry name" value="DNA methylase specificity domains"/>
    <property type="match status" value="2"/>
</dbReference>
<organism evidence="5 6">
    <name type="scientific">Pseudomonas cyclaminis</name>
    <dbReference type="NCBI Taxonomy" id="2781239"/>
    <lineage>
        <taxon>Bacteria</taxon>
        <taxon>Pseudomonadati</taxon>
        <taxon>Pseudomonadota</taxon>
        <taxon>Gammaproteobacteria</taxon>
        <taxon>Pseudomonadales</taxon>
        <taxon>Pseudomonadaceae</taxon>
        <taxon>Pseudomonas</taxon>
    </lineage>
</organism>
<evidence type="ECO:0000256" key="3">
    <source>
        <dbReference type="ARBA" id="ARBA00023125"/>
    </source>
</evidence>
<comment type="caution">
    <text evidence="5">The sequence shown here is derived from an EMBL/GenBank/DDBJ whole genome shotgun (WGS) entry which is preliminary data.</text>
</comment>
<reference evidence="5 6" key="1">
    <citation type="submission" date="2020-10" db="EMBL/GenBank/DDBJ databases">
        <title>The draft genomes of Cyclamen pathogen Pseudomonas sp.</title>
        <authorList>
            <person name="Fujikawa T."/>
            <person name="Sawada H."/>
        </authorList>
    </citation>
    <scope>NUCLEOTIDE SEQUENCE [LARGE SCALE GENOMIC DNA]</scope>
    <source>
        <strain evidence="5 6">MAFF 301449</strain>
    </source>
</reference>
<keyword evidence="3" id="KW-0238">DNA-binding</keyword>
<evidence type="ECO:0000313" key="5">
    <source>
        <dbReference type="EMBL" id="MBE8589521.1"/>
    </source>
</evidence>
<keyword evidence="5" id="KW-0378">Hydrolase</keyword>
<dbReference type="RefSeq" id="WP_193863857.1">
    <property type="nucleotide sequence ID" value="NZ_JADDUM010000004.1"/>
</dbReference>
<gene>
    <name evidence="5" type="ORF">IQK56_00435</name>
</gene>
<keyword evidence="2" id="KW-0680">Restriction system</keyword>
<dbReference type="EMBL" id="JADDUM010000004">
    <property type="protein sequence ID" value="MBE8589521.1"/>
    <property type="molecule type" value="Genomic_DNA"/>
</dbReference>